<dbReference type="OrthoDB" id="21502at2759"/>
<dbReference type="EMBL" id="AZHE01000055">
    <property type="protein sequence ID" value="KHN93737.1"/>
    <property type="molecule type" value="Genomic_DNA"/>
</dbReference>
<comment type="caution">
    <text evidence="1">The sequence shown here is derived from an EMBL/GenBank/DDBJ whole genome shotgun (WGS) entry which is preliminary data.</text>
</comment>
<protein>
    <submittedName>
        <fullName evidence="1">Chloramphenicol acetyltransferase-like domain protein</fullName>
    </submittedName>
</protein>
<dbReference type="GO" id="GO:0016740">
    <property type="term" value="F:transferase activity"/>
    <property type="evidence" value="ECO:0007669"/>
    <property type="project" value="UniProtKB-KW"/>
</dbReference>
<evidence type="ECO:0000313" key="2">
    <source>
        <dbReference type="Proteomes" id="UP000030816"/>
    </source>
</evidence>
<keyword evidence="1" id="KW-0808">Transferase</keyword>
<evidence type="ECO:0000313" key="1">
    <source>
        <dbReference type="EMBL" id="KHN93737.1"/>
    </source>
</evidence>
<dbReference type="GeneID" id="63742863"/>
<proteinExistence type="predicted"/>
<gene>
    <name evidence="1" type="ORF">MAM_08408</name>
</gene>
<reference evidence="1 2" key="1">
    <citation type="journal article" date="2014" name="Proc. Natl. Acad. Sci. U.S.A.">
        <title>Trajectory and genomic determinants of fungal-pathogen speciation and host adaptation.</title>
        <authorList>
            <person name="Hu X."/>
            <person name="Xiao G."/>
            <person name="Zheng P."/>
            <person name="Shang Y."/>
            <person name="Su Y."/>
            <person name="Zhang X."/>
            <person name="Liu X."/>
            <person name="Zhan S."/>
            <person name="St Leger R.J."/>
            <person name="Wang C."/>
        </authorList>
    </citation>
    <scope>NUCLEOTIDE SEQUENCE [LARGE SCALE GENOMIC DNA]</scope>
    <source>
        <strain evidence="1 2">ARSEF 1941</strain>
    </source>
</reference>
<dbReference type="Gene3D" id="3.30.559.10">
    <property type="entry name" value="Chloramphenicol acetyltransferase-like domain"/>
    <property type="match status" value="2"/>
</dbReference>
<dbReference type="InterPro" id="IPR023213">
    <property type="entry name" value="CAT-like_dom_sf"/>
</dbReference>
<dbReference type="Proteomes" id="UP000030816">
    <property type="component" value="Unassembled WGS sequence"/>
</dbReference>
<dbReference type="AlphaFoldDB" id="A0A0B2WJV7"/>
<dbReference type="STRING" id="1081103.A0A0B2WJV7"/>
<dbReference type="RefSeq" id="XP_040674803.1">
    <property type="nucleotide sequence ID" value="XM_040827206.1"/>
</dbReference>
<dbReference type="HOGENOM" id="CLU_502670_0_0_1"/>
<sequence length="530" mass="59468">MSPSNAREDEYTIVPLTLLDATLGNVNLYLRVSMIFDAQLSFEKLRSSWFDMIRARPVIGALVRRSKSSPSALAYHIPTPATLERYIDDQFTVPDQHKDFFCMDESHRSINDYCPAFGTGARAPTRSTDGIFVADGAAPEDKARCTGFNGIASIQELLDSNRPIVTTQVTRFRDATVITCSMSHIFGDLFSFKAMFQGWESALHGASPAPFEQLGVDPFRAYGPGGELGSQGGTEPVPPPGWRVYGWMDKARFLRRFLWDVYVSRPERTISSKHIFIPESHLRALEDRAKHDLVTVQAKRRRRGRAEQETPLRVSRSDVLYAWLLKNNHAHLAPDHWCSPATIANARAKPPAPLRARSSDFPSHEWYGAAMCVGLGSLRAGDIMKMPLGELALYVREAVKENSSRENAKKWMAFQLHHNLWKKPSGRFVFWCPPHHHWSGLTDWRLGKLPDVDFTPARIDGGGDDNRGPVTVCAIDGYMISGSTQRNCWICLGEADGGVWIIGITGQGEWTHPQGLGRYRRLRHRPASKL</sequence>
<accession>A0A0B2WJV7</accession>
<keyword evidence="2" id="KW-1185">Reference proteome</keyword>
<name>A0A0B2WJV7_METAS</name>
<organism evidence="1 2">
    <name type="scientific">Metarhizium album (strain ARSEF 1941)</name>
    <dbReference type="NCBI Taxonomy" id="1081103"/>
    <lineage>
        <taxon>Eukaryota</taxon>
        <taxon>Fungi</taxon>
        <taxon>Dikarya</taxon>
        <taxon>Ascomycota</taxon>
        <taxon>Pezizomycotina</taxon>
        <taxon>Sordariomycetes</taxon>
        <taxon>Hypocreomycetidae</taxon>
        <taxon>Hypocreales</taxon>
        <taxon>Clavicipitaceae</taxon>
        <taxon>Metarhizium</taxon>
    </lineage>
</organism>